<dbReference type="RefSeq" id="WP_110813514.1">
    <property type="nucleotide sequence ID" value="NZ_QJTE01000002.1"/>
</dbReference>
<proteinExistence type="predicted"/>
<evidence type="ECO:0000256" key="9">
    <source>
        <dbReference type="ARBA" id="ARBA00022989"/>
    </source>
</evidence>
<evidence type="ECO:0000256" key="1">
    <source>
        <dbReference type="ARBA" id="ARBA00004323"/>
    </source>
</evidence>
<evidence type="ECO:0000259" key="15">
    <source>
        <dbReference type="Pfam" id="PF19349"/>
    </source>
</evidence>
<keyword evidence="12" id="KW-1015">Disulfide bond</keyword>
<dbReference type="Pfam" id="PF19349">
    <property type="entry name" value="DUF5927"/>
    <property type="match status" value="1"/>
</dbReference>
<evidence type="ECO:0000256" key="4">
    <source>
        <dbReference type="ARBA" id="ARBA00022679"/>
    </source>
</evidence>
<dbReference type="GO" id="GO:0015012">
    <property type="term" value="P:heparan sulfate proteoglycan biosynthetic process"/>
    <property type="evidence" value="ECO:0007669"/>
    <property type="project" value="TreeGrafter"/>
</dbReference>
<dbReference type="GO" id="GO:0050650">
    <property type="term" value="P:chondroitin sulfate proteoglycan biosynthetic process"/>
    <property type="evidence" value="ECO:0007669"/>
    <property type="project" value="TreeGrafter"/>
</dbReference>
<dbReference type="Pfam" id="PF02485">
    <property type="entry name" value="Branch"/>
    <property type="match status" value="1"/>
</dbReference>
<keyword evidence="9" id="KW-1133">Transmembrane helix</keyword>
<dbReference type="PANTHER" id="PTHR46025:SF3">
    <property type="entry name" value="XYLOSYLTRANSFERASE OXT"/>
    <property type="match status" value="1"/>
</dbReference>
<dbReference type="PANTHER" id="PTHR46025">
    <property type="entry name" value="XYLOSYLTRANSFERASE OXT"/>
    <property type="match status" value="1"/>
</dbReference>
<evidence type="ECO:0000256" key="2">
    <source>
        <dbReference type="ARBA" id="ARBA00004648"/>
    </source>
</evidence>
<protein>
    <recommendedName>
        <fullName evidence="14">Peptide O-xylosyltransferase</fullName>
    </recommendedName>
</protein>
<evidence type="ECO:0000256" key="8">
    <source>
        <dbReference type="ARBA" id="ARBA00022968"/>
    </source>
</evidence>
<keyword evidence="7" id="KW-0256">Endoplasmic reticulum</keyword>
<name>A0A318T2H0_9RHOB</name>
<evidence type="ECO:0000256" key="5">
    <source>
        <dbReference type="ARBA" id="ARBA00022692"/>
    </source>
</evidence>
<accession>A0A318T2H0</accession>
<comment type="caution">
    <text evidence="16">The sequence shown here is derived from an EMBL/GenBank/DDBJ whole genome shotgun (WGS) entry which is preliminary data.</text>
</comment>
<sequence>MSLGIVMLVHSALDRAEQVIRHWYAAGCPLVVHVDAAVPEADYRAFAGSLADLRDRLVFAPRFRCEWGSWELVAATQAAAALMLDRFEEADRVFLASGSCLPLRPVAELRAYLEAHPETNFIESATVRDVTWTRGGLGEERFTLRFPFSWKRQRRLFDAHVALQRRLGVRRRMPAGLVPHMGSQWWCLTRQTLQRILNDPDRAAIDRYFRQVWIPDESYFQTMARRWSDRIESRSLTASTFDFLGRPHILYDDHLPLLRRSGCFVARKAWPGAERLYEAFLQADSAPAEPLRLPDPGRIERVFARAAEQRLRGRAGLIMQGRLPAPHLNLPLTAAPYSVFEGVAEVFDGFAPWLARQLAEAGQGAAVHGHLFAPERAEFAGGATGYAGGLSDSATLRDYHAQMFLSNLIWNTRGQRQCFSFGPRDTQAIHWDLAKDPNAVISVISGAWMIPLHRAPMPFARRRAEAARLQRIEAEHLAALRSPWARARVRIWTLAEALEAPEERLQEAIEDTLGGPAPRRALPALADMEGLPDFLQALRNAGMHPQLTGELRAVPAPPARRAERA</sequence>
<dbReference type="AlphaFoldDB" id="A0A318T2H0"/>
<keyword evidence="8" id="KW-0735">Signal-anchor</keyword>
<evidence type="ECO:0000256" key="14">
    <source>
        <dbReference type="ARBA" id="ARBA00042865"/>
    </source>
</evidence>
<evidence type="ECO:0000256" key="12">
    <source>
        <dbReference type="ARBA" id="ARBA00023157"/>
    </source>
</evidence>
<keyword evidence="3" id="KW-0328">Glycosyltransferase</keyword>
<keyword evidence="11" id="KW-0472">Membrane</keyword>
<gene>
    <name evidence="16" type="ORF">DFP88_102213</name>
</gene>
<dbReference type="InterPro" id="IPR045971">
    <property type="entry name" value="DUF5927"/>
</dbReference>
<dbReference type="InterPro" id="IPR003406">
    <property type="entry name" value="Glyco_trans_14"/>
</dbReference>
<dbReference type="GO" id="GO:0030158">
    <property type="term" value="F:protein xylosyltransferase activity"/>
    <property type="evidence" value="ECO:0007669"/>
    <property type="project" value="InterPro"/>
</dbReference>
<evidence type="ECO:0000256" key="10">
    <source>
        <dbReference type="ARBA" id="ARBA00023034"/>
    </source>
</evidence>
<evidence type="ECO:0000256" key="11">
    <source>
        <dbReference type="ARBA" id="ARBA00023136"/>
    </source>
</evidence>
<keyword evidence="6" id="KW-0479">Metal-binding</keyword>
<organism evidence="16 17">
    <name type="scientific">Pseudoroseicyclus aestuarii</name>
    <dbReference type="NCBI Taxonomy" id="1795041"/>
    <lineage>
        <taxon>Bacteria</taxon>
        <taxon>Pseudomonadati</taxon>
        <taxon>Pseudomonadota</taxon>
        <taxon>Alphaproteobacteria</taxon>
        <taxon>Rhodobacterales</taxon>
        <taxon>Paracoccaceae</taxon>
        <taxon>Pseudoroseicyclus</taxon>
    </lineage>
</organism>
<dbReference type="InterPro" id="IPR043538">
    <property type="entry name" value="XYLT"/>
</dbReference>
<feature type="domain" description="DUF5927" evidence="15">
    <location>
        <begin position="267"/>
        <end position="560"/>
    </location>
</feature>
<keyword evidence="17" id="KW-1185">Reference proteome</keyword>
<dbReference type="EMBL" id="QJTE01000002">
    <property type="protein sequence ID" value="PYE84414.1"/>
    <property type="molecule type" value="Genomic_DNA"/>
</dbReference>
<evidence type="ECO:0000313" key="17">
    <source>
        <dbReference type="Proteomes" id="UP000248311"/>
    </source>
</evidence>
<dbReference type="Proteomes" id="UP000248311">
    <property type="component" value="Unassembled WGS sequence"/>
</dbReference>
<reference evidence="16 17" key="1">
    <citation type="submission" date="2018-06" db="EMBL/GenBank/DDBJ databases">
        <title>Genomic Encyclopedia of Type Strains, Phase III (KMG-III): the genomes of soil and plant-associated and newly described type strains.</title>
        <authorList>
            <person name="Whitman W."/>
        </authorList>
    </citation>
    <scope>NUCLEOTIDE SEQUENCE [LARGE SCALE GENOMIC DNA]</scope>
    <source>
        <strain evidence="16 17">CECT 9025</strain>
    </source>
</reference>
<comment type="subcellular location">
    <subcellularLocation>
        <location evidence="2">Endoplasmic reticulum membrane</location>
        <topology evidence="2">Single-pass type II membrane protein</topology>
    </subcellularLocation>
    <subcellularLocation>
        <location evidence="1">Golgi apparatus membrane</location>
        <topology evidence="1">Single-pass type II membrane protein</topology>
    </subcellularLocation>
</comment>
<dbReference type="GO" id="GO:0016020">
    <property type="term" value="C:membrane"/>
    <property type="evidence" value="ECO:0007669"/>
    <property type="project" value="InterPro"/>
</dbReference>
<evidence type="ECO:0000256" key="7">
    <source>
        <dbReference type="ARBA" id="ARBA00022824"/>
    </source>
</evidence>
<evidence type="ECO:0000256" key="13">
    <source>
        <dbReference type="ARBA" id="ARBA00023180"/>
    </source>
</evidence>
<keyword evidence="5" id="KW-0812">Transmembrane</keyword>
<keyword evidence="4" id="KW-0808">Transferase</keyword>
<evidence type="ECO:0000256" key="3">
    <source>
        <dbReference type="ARBA" id="ARBA00022676"/>
    </source>
</evidence>
<evidence type="ECO:0000256" key="6">
    <source>
        <dbReference type="ARBA" id="ARBA00022723"/>
    </source>
</evidence>
<dbReference type="GO" id="GO:0046872">
    <property type="term" value="F:metal ion binding"/>
    <property type="evidence" value="ECO:0007669"/>
    <property type="project" value="UniProtKB-KW"/>
</dbReference>
<keyword evidence="10" id="KW-0333">Golgi apparatus</keyword>
<keyword evidence="13" id="KW-0325">Glycoprotein</keyword>
<dbReference type="OrthoDB" id="7943907at2"/>
<evidence type="ECO:0000313" key="16">
    <source>
        <dbReference type="EMBL" id="PYE84414.1"/>
    </source>
</evidence>